<comment type="caution">
    <text evidence="9">The sequence shown here is derived from an EMBL/GenBank/DDBJ whole genome shotgun (WGS) entry which is preliminary data.</text>
</comment>
<evidence type="ECO:0000313" key="10">
    <source>
        <dbReference type="Proteomes" id="UP000285301"/>
    </source>
</evidence>
<feature type="transmembrane region" description="Helical" evidence="8">
    <location>
        <begin position="70"/>
        <end position="95"/>
    </location>
</feature>
<sequence length="103" mass="11691">MGFRRGAYKCVCKRGFYLERTLLEEEFVADNIGSAKERSSSSIRRFNCSQCSKGCQSCINEMPCFVQYNVILRSLALGLQSFCATITLVLIVVIFKLRRSKVC</sequence>
<keyword evidence="4" id="KW-0297">G-protein coupled receptor</keyword>
<evidence type="ECO:0000256" key="7">
    <source>
        <dbReference type="ARBA" id="ARBA00023224"/>
    </source>
</evidence>
<evidence type="ECO:0000256" key="5">
    <source>
        <dbReference type="ARBA" id="ARBA00023170"/>
    </source>
</evidence>
<proteinExistence type="inferred from homology"/>
<dbReference type="PANTHER" id="PTHR32546:SF26">
    <property type="entry name" value="SMOG, ISOFORM D"/>
    <property type="match status" value="1"/>
</dbReference>
<gene>
    <name evidence="9" type="ORF">B4U79_15682</name>
</gene>
<evidence type="ECO:0000256" key="8">
    <source>
        <dbReference type="SAM" id="Phobius"/>
    </source>
</evidence>
<evidence type="ECO:0000256" key="6">
    <source>
        <dbReference type="ARBA" id="ARBA00023180"/>
    </source>
</evidence>
<keyword evidence="8" id="KW-0472">Membrane</keyword>
<keyword evidence="8" id="KW-1133">Transmembrane helix</keyword>
<dbReference type="GO" id="GO:0005886">
    <property type="term" value="C:plasma membrane"/>
    <property type="evidence" value="ECO:0007669"/>
    <property type="project" value="UniProtKB-SubCell"/>
</dbReference>
<protein>
    <submittedName>
        <fullName evidence="9">Putative G-protein coupled receptor 158-like protein</fullName>
    </submittedName>
</protein>
<dbReference type="AlphaFoldDB" id="A0A443RK27"/>
<evidence type="ECO:0000256" key="4">
    <source>
        <dbReference type="ARBA" id="ARBA00023040"/>
    </source>
</evidence>
<evidence type="ECO:0000256" key="1">
    <source>
        <dbReference type="ARBA" id="ARBA00004651"/>
    </source>
</evidence>
<comment type="subcellular location">
    <subcellularLocation>
        <location evidence="1">Cell membrane</location>
        <topology evidence="1">Multi-pass membrane protein</topology>
    </subcellularLocation>
</comment>
<name>A0A443RK27_9ACAR</name>
<accession>A0A443RK27</accession>
<dbReference type="EMBL" id="NCKU01000407">
    <property type="protein sequence ID" value="RWS15616.1"/>
    <property type="molecule type" value="Genomic_DNA"/>
</dbReference>
<organism evidence="9 10">
    <name type="scientific">Dinothrombium tinctorium</name>
    <dbReference type="NCBI Taxonomy" id="1965070"/>
    <lineage>
        <taxon>Eukaryota</taxon>
        <taxon>Metazoa</taxon>
        <taxon>Ecdysozoa</taxon>
        <taxon>Arthropoda</taxon>
        <taxon>Chelicerata</taxon>
        <taxon>Arachnida</taxon>
        <taxon>Acari</taxon>
        <taxon>Acariformes</taxon>
        <taxon>Trombidiformes</taxon>
        <taxon>Prostigmata</taxon>
        <taxon>Anystina</taxon>
        <taxon>Parasitengona</taxon>
        <taxon>Trombidioidea</taxon>
        <taxon>Trombidiidae</taxon>
        <taxon>Dinothrombium</taxon>
    </lineage>
</organism>
<evidence type="ECO:0000256" key="3">
    <source>
        <dbReference type="ARBA" id="ARBA00022475"/>
    </source>
</evidence>
<dbReference type="STRING" id="1965070.A0A443RK27"/>
<dbReference type="InterPro" id="IPR043458">
    <property type="entry name" value="GPR158/179"/>
</dbReference>
<keyword evidence="6" id="KW-0325">Glycoprotein</keyword>
<comment type="similarity">
    <text evidence="2">Belongs to the G-protein coupled receptor 3 family.</text>
</comment>
<dbReference type="PANTHER" id="PTHR32546">
    <property type="entry name" value="G-PROTEIN COUPLED RECEPTOR 158-RELATED"/>
    <property type="match status" value="1"/>
</dbReference>
<dbReference type="Proteomes" id="UP000285301">
    <property type="component" value="Unassembled WGS sequence"/>
</dbReference>
<evidence type="ECO:0000313" key="9">
    <source>
        <dbReference type="EMBL" id="RWS15616.1"/>
    </source>
</evidence>
<reference evidence="9 10" key="1">
    <citation type="journal article" date="2018" name="Gigascience">
        <title>Genomes of trombidid mites reveal novel predicted allergens and laterally-transferred genes associated with secondary metabolism.</title>
        <authorList>
            <person name="Dong X."/>
            <person name="Chaisiri K."/>
            <person name="Xia D."/>
            <person name="Armstrong S.D."/>
            <person name="Fang Y."/>
            <person name="Donnelly M.J."/>
            <person name="Kadowaki T."/>
            <person name="McGarry J.W."/>
            <person name="Darby A.C."/>
            <person name="Makepeace B.L."/>
        </authorList>
    </citation>
    <scope>NUCLEOTIDE SEQUENCE [LARGE SCALE GENOMIC DNA]</scope>
    <source>
        <strain evidence="9">UoL-WK</strain>
    </source>
</reference>
<keyword evidence="7" id="KW-0807">Transducer</keyword>
<keyword evidence="10" id="KW-1185">Reference proteome</keyword>
<keyword evidence="5 9" id="KW-0675">Receptor</keyword>
<keyword evidence="8" id="KW-0812">Transmembrane</keyword>
<dbReference type="GO" id="GO:0004930">
    <property type="term" value="F:G protein-coupled receptor activity"/>
    <property type="evidence" value="ECO:0007669"/>
    <property type="project" value="UniProtKB-KW"/>
</dbReference>
<keyword evidence="3" id="KW-1003">Cell membrane</keyword>
<dbReference type="OrthoDB" id="2129233at2759"/>
<evidence type="ECO:0000256" key="2">
    <source>
        <dbReference type="ARBA" id="ARBA00007242"/>
    </source>
</evidence>